<feature type="region of interest" description="Disordered" evidence="1">
    <location>
        <begin position="1"/>
        <end position="28"/>
    </location>
</feature>
<dbReference type="EMBL" id="GBXM01062546">
    <property type="protein sequence ID" value="JAH46031.1"/>
    <property type="molecule type" value="Transcribed_RNA"/>
</dbReference>
<accession>A0A0E9SXK2</accession>
<reference evidence="2" key="1">
    <citation type="submission" date="2014-11" db="EMBL/GenBank/DDBJ databases">
        <authorList>
            <person name="Amaro Gonzalez C."/>
        </authorList>
    </citation>
    <scope>NUCLEOTIDE SEQUENCE</scope>
</reference>
<feature type="compositionally biased region" description="Polar residues" evidence="1">
    <location>
        <begin position="1"/>
        <end position="13"/>
    </location>
</feature>
<name>A0A0E9SXK2_ANGAN</name>
<evidence type="ECO:0000313" key="2">
    <source>
        <dbReference type="EMBL" id="JAH46031.1"/>
    </source>
</evidence>
<organism evidence="2">
    <name type="scientific">Anguilla anguilla</name>
    <name type="common">European freshwater eel</name>
    <name type="synonym">Muraena anguilla</name>
    <dbReference type="NCBI Taxonomy" id="7936"/>
    <lineage>
        <taxon>Eukaryota</taxon>
        <taxon>Metazoa</taxon>
        <taxon>Chordata</taxon>
        <taxon>Craniata</taxon>
        <taxon>Vertebrata</taxon>
        <taxon>Euteleostomi</taxon>
        <taxon>Actinopterygii</taxon>
        <taxon>Neopterygii</taxon>
        <taxon>Teleostei</taxon>
        <taxon>Anguilliformes</taxon>
        <taxon>Anguillidae</taxon>
        <taxon>Anguilla</taxon>
    </lineage>
</organism>
<protein>
    <submittedName>
        <fullName evidence="2">Uncharacterized protein</fullName>
    </submittedName>
</protein>
<proteinExistence type="predicted"/>
<dbReference type="AlphaFoldDB" id="A0A0E9SXK2"/>
<reference evidence="2" key="2">
    <citation type="journal article" date="2015" name="Fish Shellfish Immunol.">
        <title>Early steps in the European eel (Anguilla anguilla)-Vibrio vulnificus interaction in the gills: Role of the RtxA13 toxin.</title>
        <authorList>
            <person name="Callol A."/>
            <person name="Pajuelo D."/>
            <person name="Ebbesson L."/>
            <person name="Teles M."/>
            <person name="MacKenzie S."/>
            <person name="Amaro C."/>
        </authorList>
    </citation>
    <scope>NUCLEOTIDE SEQUENCE</scope>
</reference>
<evidence type="ECO:0000256" key="1">
    <source>
        <dbReference type="SAM" id="MobiDB-lite"/>
    </source>
</evidence>
<sequence>MLQNTWRNKSTGQAIMECEEKRKKKAIR</sequence>